<evidence type="ECO:0000313" key="6">
    <source>
        <dbReference type="Proteomes" id="UP000435112"/>
    </source>
</evidence>
<keyword evidence="5" id="KW-1185">Reference proteome</keyword>
<dbReference type="EMBL" id="QXFT01003502">
    <property type="protein sequence ID" value="KAE9285183.1"/>
    <property type="molecule type" value="Genomic_DNA"/>
</dbReference>
<protein>
    <submittedName>
        <fullName evidence="3">Uncharacterized protein</fullName>
    </submittedName>
</protein>
<reference evidence="3 5" key="1">
    <citation type="submission" date="2018-08" db="EMBL/GenBank/DDBJ databases">
        <title>Genomic investigation of the strawberry pathogen Phytophthora fragariae indicates pathogenicity is determined by transcriptional variation in three key races.</title>
        <authorList>
            <person name="Adams T.M."/>
            <person name="Armitage A.D."/>
            <person name="Sobczyk M.K."/>
            <person name="Bates H.J."/>
            <person name="Dunwell J.M."/>
            <person name="Nellist C.F."/>
            <person name="Harrison R.J."/>
        </authorList>
    </citation>
    <scope>NUCLEOTIDE SEQUENCE [LARGE SCALE GENOMIC DNA]</scope>
    <source>
        <strain evidence="1 4">SCRP249</strain>
        <strain evidence="2 6">SCRP324</strain>
        <strain evidence="3 5">SCRP333</strain>
    </source>
</reference>
<dbReference type="AlphaFoldDB" id="A0A6A4C803"/>
<organism evidence="3 5">
    <name type="scientific">Phytophthora rubi</name>
    <dbReference type="NCBI Taxonomy" id="129364"/>
    <lineage>
        <taxon>Eukaryota</taxon>
        <taxon>Sar</taxon>
        <taxon>Stramenopiles</taxon>
        <taxon>Oomycota</taxon>
        <taxon>Peronosporomycetes</taxon>
        <taxon>Peronosporales</taxon>
        <taxon>Peronosporaceae</taxon>
        <taxon>Phytophthora</taxon>
    </lineage>
</organism>
<name>A0A6A4C803_9STRA</name>
<evidence type="ECO:0000313" key="1">
    <source>
        <dbReference type="EMBL" id="KAE8970310.1"/>
    </source>
</evidence>
<dbReference type="OrthoDB" id="2414662at2759"/>
<dbReference type="Proteomes" id="UP000429607">
    <property type="component" value="Unassembled WGS sequence"/>
</dbReference>
<proteinExistence type="predicted"/>
<comment type="caution">
    <text evidence="3">The sequence shown here is derived from an EMBL/GenBank/DDBJ whole genome shotgun (WGS) entry which is preliminary data.</text>
</comment>
<evidence type="ECO:0000313" key="5">
    <source>
        <dbReference type="Proteomes" id="UP000434957"/>
    </source>
</evidence>
<dbReference type="Proteomes" id="UP000435112">
    <property type="component" value="Unassembled WGS sequence"/>
</dbReference>
<dbReference type="EMBL" id="QXFV01004326">
    <property type="protein sequence ID" value="KAE8970310.1"/>
    <property type="molecule type" value="Genomic_DNA"/>
</dbReference>
<evidence type="ECO:0000313" key="2">
    <source>
        <dbReference type="EMBL" id="KAE8971557.1"/>
    </source>
</evidence>
<evidence type="ECO:0000313" key="3">
    <source>
        <dbReference type="EMBL" id="KAE9285183.1"/>
    </source>
</evidence>
<evidence type="ECO:0000313" key="4">
    <source>
        <dbReference type="Proteomes" id="UP000429607"/>
    </source>
</evidence>
<sequence>MTGLRMGFRATPTYYIDPCTRLQAQLTSCRIIVGQETAVEALTYKLQCMEKGEHHITEIKK</sequence>
<accession>A0A6A4C803</accession>
<dbReference type="InterPro" id="IPR015421">
    <property type="entry name" value="PyrdxlP-dep_Trfase_major"/>
</dbReference>
<dbReference type="Gene3D" id="3.40.640.10">
    <property type="entry name" value="Type I PLP-dependent aspartate aminotransferase-like (Major domain)"/>
    <property type="match status" value="1"/>
</dbReference>
<dbReference type="EMBL" id="QXFU01003967">
    <property type="protein sequence ID" value="KAE8971557.1"/>
    <property type="molecule type" value="Genomic_DNA"/>
</dbReference>
<dbReference type="Proteomes" id="UP000434957">
    <property type="component" value="Unassembled WGS sequence"/>
</dbReference>
<gene>
    <name evidence="1" type="ORF">PR001_g27245</name>
    <name evidence="2" type="ORF">PR002_g26786</name>
    <name evidence="3" type="ORF">PR003_g26655</name>
</gene>